<feature type="region of interest" description="Disordered" evidence="6">
    <location>
        <begin position="211"/>
        <end position="233"/>
    </location>
</feature>
<dbReference type="GO" id="GO:0006006">
    <property type="term" value="P:glucose metabolic process"/>
    <property type="evidence" value="ECO:0007669"/>
    <property type="project" value="TreeGrafter"/>
</dbReference>
<comment type="function">
    <text evidence="5">Mutarotase that catalyzes the interconversion of beta-D-galactose and alpha-D-galactose during galactose metabolism. Beta-D-galactose is metabolized in the liver into glucose 1-phosphate, the primary metabolic fuel, by the action of four enzymes that constitute the Leloir pathway: GALM, GALK1 (galactokinase), GALT (galactose-1-phosphate uridylyltransferase) and GALE (UDP-galactose-4'-epimerase). Involved in the maintenance of the equilibrium between the beta- and alpha-anomers of galactose, therefore ensuring a sufficient supply of the alpha-anomer for GALK1. Also active on D-glucose although shows a preference for galactose over glucose.</text>
</comment>
<dbReference type="AlphaFoldDB" id="A0AAN9Z546"/>
<dbReference type="EMBL" id="JAZDUA010000093">
    <property type="protein sequence ID" value="KAK7868483.1"/>
    <property type="molecule type" value="Genomic_DNA"/>
</dbReference>
<accession>A0AAN9Z546</accession>
<evidence type="ECO:0000256" key="5">
    <source>
        <dbReference type="ARBA" id="ARBA00045743"/>
    </source>
</evidence>
<dbReference type="Pfam" id="PF01263">
    <property type="entry name" value="Aldose_epim"/>
    <property type="match status" value="1"/>
</dbReference>
<reference evidence="7 8" key="1">
    <citation type="submission" date="2024-03" db="EMBL/GenBank/DDBJ databases">
        <title>The genome assembly and annotation of the cricket Gryllus longicercus Weissman &amp; Gray.</title>
        <authorList>
            <person name="Szrajer S."/>
            <person name="Gray D."/>
            <person name="Ylla G."/>
        </authorList>
    </citation>
    <scope>NUCLEOTIDE SEQUENCE [LARGE SCALE GENOMIC DNA]</scope>
    <source>
        <strain evidence="7">DAG 2021-001</strain>
        <tissue evidence="7">Whole body minus gut</tissue>
    </source>
</reference>
<evidence type="ECO:0000256" key="6">
    <source>
        <dbReference type="SAM" id="MobiDB-lite"/>
    </source>
</evidence>
<dbReference type="SUPFAM" id="SSF74650">
    <property type="entry name" value="Galactose mutarotase-like"/>
    <property type="match status" value="1"/>
</dbReference>
<dbReference type="Proteomes" id="UP001378592">
    <property type="component" value="Unassembled WGS sequence"/>
</dbReference>
<dbReference type="Gene3D" id="2.70.98.10">
    <property type="match status" value="1"/>
</dbReference>
<evidence type="ECO:0000313" key="7">
    <source>
        <dbReference type="EMBL" id="KAK7868483.1"/>
    </source>
</evidence>
<protein>
    <recommendedName>
        <fullName evidence="3">Galactose mutarotase</fullName>
    </recommendedName>
    <alternativeName>
        <fullName evidence="4">Aldose 1-epimerase</fullName>
    </alternativeName>
</protein>
<dbReference type="GO" id="GO:0030246">
    <property type="term" value="F:carbohydrate binding"/>
    <property type="evidence" value="ECO:0007669"/>
    <property type="project" value="InterPro"/>
</dbReference>
<dbReference type="InterPro" id="IPR014718">
    <property type="entry name" value="GH-type_carb-bd"/>
</dbReference>
<sequence length="329" mass="36080">MAWEAHLKNASHVVFSLHSPAGEQDYPGDLLVTVEYSLEPGNHLMVRMSASCTLATPLSMSARLPFNLAGQRSGPAGLASHHLMINARKFLETDKDGMLTGELRHSKHHGLLFLAPILMANAFQKGPADGFNHHLLLNGNPGDGLRFIARLSHRPSGRVVEIYSNTRCLHLDTLNKLTVPSVEGKEFAGEEEEEQELGVAPYGAEYGAGQYGVVQPPTLPPPPAQQMTDHFPIEGRPRSVSFTDQGDVQEHFGEYDYTETWGEDLTATTNAGEDADADIGGLLIEDTPAVRFLHELYAQGAVILAPEDYPDTIFEVSNLHTREKSNFKF</sequence>
<comment type="caution">
    <text evidence="7">The sequence shown here is derived from an EMBL/GenBank/DDBJ whole genome shotgun (WGS) entry which is preliminary data.</text>
</comment>
<dbReference type="GO" id="GO:0033499">
    <property type="term" value="P:galactose catabolic process via UDP-galactose, Leloir pathway"/>
    <property type="evidence" value="ECO:0007669"/>
    <property type="project" value="TreeGrafter"/>
</dbReference>
<dbReference type="PANTHER" id="PTHR10091:SF0">
    <property type="entry name" value="GALACTOSE MUTAROTASE"/>
    <property type="match status" value="1"/>
</dbReference>
<dbReference type="GO" id="GO:0004034">
    <property type="term" value="F:aldose 1-epimerase activity"/>
    <property type="evidence" value="ECO:0007669"/>
    <property type="project" value="UniProtKB-EC"/>
</dbReference>
<proteinExistence type="predicted"/>
<evidence type="ECO:0000256" key="4">
    <source>
        <dbReference type="ARBA" id="ARBA00032729"/>
    </source>
</evidence>
<organism evidence="7 8">
    <name type="scientific">Gryllus longicercus</name>
    <dbReference type="NCBI Taxonomy" id="2509291"/>
    <lineage>
        <taxon>Eukaryota</taxon>
        <taxon>Metazoa</taxon>
        <taxon>Ecdysozoa</taxon>
        <taxon>Arthropoda</taxon>
        <taxon>Hexapoda</taxon>
        <taxon>Insecta</taxon>
        <taxon>Pterygota</taxon>
        <taxon>Neoptera</taxon>
        <taxon>Polyneoptera</taxon>
        <taxon>Orthoptera</taxon>
        <taxon>Ensifera</taxon>
        <taxon>Gryllidea</taxon>
        <taxon>Grylloidea</taxon>
        <taxon>Gryllidae</taxon>
        <taxon>Gryllinae</taxon>
        <taxon>Gryllus</taxon>
    </lineage>
</organism>
<evidence type="ECO:0000256" key="3">
    <source>
        <dbReference type="ARBA" id="ARBA00021023"/>
    </source>
</evidence>
<evidence type="ECO:0000256" key="1">
    <source>
        <dbReference type="ARBA" id="ARBA00001712"/>
    </source>
</evidence>
<name>A0AAN9Z546_9ORTH</name>
<evidence type="ECO:0000256" key="2">
    <source>
        <dbReference type="ARBA" id="ARBA00004947"/>
    </source>
</evidence>
<dbReference type="PANTHER" id="PTHR10091">
    <property type="entry name" value="ALDOSE-1-EPIMERASE"/>
    <property type="match status" value="1"/>
</dbReference>
<evidence type="ECO:0000313" key="8">
    <source>
        <dbReference type="Proteomes" id="UP001378592"/>
    </source>
</evidence>
<gene>
    <name evidence="7" type="ORF">R5R35_001894</name>
</gene>
<comment type="catalytic activity">
    <reaction evidence="1">
        <text>alpha-D-galactose = beta-D-galactose</text>
        <dbReference type="Rhea" id="RHEA:28675"/>
        <dbReference type="ChEBI" id="CHEBI:27667"/>
        <dbReference type="ChEBI" id="CHEBI:28061"/>
        <dbReference type="EC" id="5.1.3.3"/>
    </reaction>
    <physiologicalReaction direction="right-to-left" evidence="1">
        <dbReference type="Rhea" id="RHEA:28677"/>
    </physiologicalReaction>
</comment>
<keyword evidence="8" id="KW-1185">Reference proteome</keyword>
<dbReference type="InterPro" id="IPR008183">
    <property type="entry name" value="Aldose_1/G6P_1-epimerase"/>
</dbReference>
<comment type="pathway">
    <text evidence="2">Carbohydrate metabolism; galactose metabolism.</text>
</comment>
<dbReference type="InterPro" id="IPR011013">
    <property type="entry name" value="Gal_mutarotase_sf_dom"/>
</dbReference>